<organism evidence="1 2">
    <name type="scientific">Sphaerochaeta pleomorpha (strain ATCC BAA-1885 / DSM 22778 / Grapes)</name>
    <dbReference type="NCBI Taxonomy" id="158190"/>
    <lineage>
        <taxon>Bacteria</taxon>
        <taxon>Pseudomonadati</taxon>
        <taxon>Spirochaetota</taxon>
        <taxon>Spirochaetia</taxon>
        <taxon>Spirochaetales</taxon>
        <taxon>Sphaerochaetaceae</taxon>
        <taxon>Sphaerochaeta</taxon>
    </lineage>
</organism>
<name>G8QQU2_SPHPG</name>
<dbReference type="KEGG" id="sgp:SpiGrapes_0897"/>
<dbReference type="HOGENOM" id="CLU_2773783_0_0_12"/>
<dbReference type="AlphaFoldDB" id="G8QQU2"/>
<evidence type="ECO:0000313" key="2">
    <source>
        <dbReference type="Proteomes" id="UP000005632"/>
    </source>
</evidence>
<keyword evidence="2" id="KW-1185">Reference proteome</keyword>
<evidence type="ECO:0000313" key="1">
    <source>
        <dbReference type="EMBL" id="AEV28723.1"/>
    </source>
</evidence>
<sequence length="69" mass="7829">MASREIERKRRQEKHKLSRRVPHLTVNPTLLIVCEGKNTEPSYFNAFKFKSATVEAVGEGCNTLSLIVV</sequence>
<evidence type="ECO:0008006" key="3">
    <source>
        <dbReference type="Google" id="ProtNLM"/>
    </source>
</evidence>
<accession>G8QQU2</accession>
<gene>
    <name evidence="1" type="ordered locus">SpiGrapes_0897</name>
</gene>
<dbReference type="Proteomes" id="UP000005632">
    <property type="component" value="Chromosome"/>
</dbReference>
<dbReference type="EMBL" id="CP003155">
    <property type="protein sequence ID" value="AEV28723.1"/>
    <property type="molecule type" value="Genomic_DNA"/>
</dbReference>
<proteinExistence type="predicted"/>
<protein>
    <recommendedName>
        <fullName evidence="3">RloB-like protein</fullName>
    </recommendedName>
</protein>
<reference evidence="1 2" key="1">
    <citation type="submission" date="2011-11" db="EMBL/GenBank/DDBJ databases">
        <title>Complete sequence of Spirochaeta sp. grapes.</title>
        <authorList>
            <consortium name="US DOE Joint Genome Institute"/>
            <person name="Lucas S."/>
            <person name="Han J."/>
            <person name="Lapidus A."/>
            <person name="Cheng J.-F."/>
            <person name="Goodwin L."/>
            <person name="Pitluck S."/>
            <person name="Peters L."/>
            <person name="Ovchinnikova G."/>
            <person name="Munk A.C."/>
            <person name="Detter J.C."/>
            <person name="Han C."/>
            <person name="Tapia R."/>
            <person name="Land M."/>
            <person name="Hauser L."/>
            <person name="Kyrpides N."/>
            <person name="Ivanova N."/>
            <person name="Pagani I."/>
            <person name="Ritalahtilisa K."/>
            <person name="Loeffler F."/>
            <person name="Woyke T."/>
        </authorList>
    </citation>
    <scope>NUCLEOTIDE SEQUENCE [LARGE SCALE GENOMIC DNA]</scope>
    <source>
        <strain evidence="2">ATCC BAA-1885 / DSM 22778 / Grapes</strain>
    </source>
</reference>